<dbReference type="GO" id="GO:0015225">
    <property type="term" value="F:biotin transmembrane transporter activity"/>
    <property type="evidence" value="ECO:0007669"/>
    <property type="project" value="UniProtKB-UniRule"/>
</dbReference>
<organism evidence="10 11">
    <name type="scientific">Pseudoxanthobacter soli DSM 19599</name>
    <dbReference type="NCBI Taxonomy" id="1123029"/>
    <lineage>
        <taxon>Bacteria</taxon>
        <taxon>Pseudomonadati</taxon>
        <taxon>Pseudomonadota</taxon>
        <taxon>Alphaproteobacteria</taxon>
        <taxon>Hyphomicrobiales</taxon>
        <taxon>Segnochrobactraceae</taxon>
        <taxon>Pseudoxanthobacter</taxon>
    </lineage>
</organism>
<gene>
    <name evidence="10" type="ORF">SAMN02745172_01166</name>
</gene>
<dbReference type="PANTHER" id="PTHR34295:SF4">
    <property type="entry name" value="BIOTIN TRANSPORTER BIOY-RELATED"/>
    <property type="match status" value="1"/>
</dbReference>
<name>A0A1M7ZD51_9HYPH</name>
<evidence type="ECO:0000256" key="4">
    <source>
        <dbReference type="ARBA" id="ARBA00022475"/>
    </source>
</evidence>
<protein>
    <recommendedName>
        <fullName evidence="8">Biotin transporter</fullName>
    </recommendedName>
</protein>
<evidence type="ECO:0000256" key="1">
    <source>
        <dbReference type="ARBA" id="ARBA00004651"/>
    </source>
</evidence>
<dbReference type="InterPro" id="IPR003784">
    <property type="entry name" value="BioY"/>
</dbReference>
<feature type="transmembrane region" description="Helical" evidence="9">
    <location>
        <begin position="6"/>
        <end position="32"/>
    </location>
</feature>
<dbReference type="OrthoDB" id="9803495at2"/>
<evidence type="ECO:0000256" key="5">
    <source>
        <dbReference type="ARBA" id="ARBA00022692"/>
    </source>
</evidence>
<comment type="subcellular location">
    <subcellularLocation>
        <location evidence="1 8">Cell membrane</location>
        <topology evidence="1 8">Multi-pass membrane protein</topology>
    </subcellularLocation>
</comment>
<reference evidence="10 11" key="1">
    <citation type="submission" date="2016-12" db="EMBL/GenBank/DDBJ databases">
        <authorList>
            <person name="Song W.-J."/>
            <person name="Kurnit D.M."/>
        </authorList>
    </citation>
    <scope>NUCLEOTIDE SEQUENCE [LARGE SCALE GENOMIC DNA]</scope>
    <source>
        <strain evidence="10 11">DSM 19599</strain>
    </source>
</reference>
<accession>A0A1M7ZD51</accession>
<proteinExistence type="inferred from homology"/>
<dbReference type="RefSeq" id="WP_073626513.1">
    <property type="nucleotide sequence ID" value="NZ_FRXO01000002.1"/>
</dbReference>
<dbReference type="PANTHER" id="PTHR34295">
    <property type="entry name" value="BIOTIN TRANSPORTER BIOY"/>
    <property type="match status" value="1"/>
</dbReference>
<sequence length="182" mass="18603">MTTRDIVLIALFAAITAALALFPPITMPLAGVPITAQSLGPMLAGSILGARRGCLALVLFLLLVAAGLPLLAGGNGGLAVFFGPTAGFLFSWPVAAFVVGALFETFWRQVGALLGFVFNVVGGIGVVYLIGVPWVALSAKIPLWTAIAGSAVFVPGDIVKAVVATAVAVTVKRAYPMIRARA</sequence>
<evidence type="ECO:0000256" key="2">
    <source>
        <dbReference type="ARBA" id="ARBA00010692"/>
    </source>
</evidence>
<keyword evidence="7 8" id="KW-0472">Membrane</keyword>
<dbReference type="Gene3D" id="1.10.1760.20">
    <property type="match status" value="1"/>
</dbReference>
<feature type="transmembrane region" description="Helical" evidence="9">
    <location>
        <begin position="143"/>
        <end position="171"/>
    </location>
</feature>
<dbReference type="STRING" id="1123029.SAMN02745172_01166"/>
<dbReference type="GO" id="GO:0005886">
    <property type="term" value="C:plasma membrane"/>
    <property type="evidence" value="ECO:0007669"/>
    <property type="project" value="UniProtKB-SubCell"/>
</dbReference>
<evidence type="ECO:0000256" key="9">
    <source>
        <dbReference type="SAM" id="Phobius"/>
    </source>
</evidence>
<evidence type="ECO:0000313" key="11">
    <source>
        <dbReference type="Proteomes" id="UP000186406"/>
    </source>
</evidence>
<dbReference type="Proteomes" id="UP000186406">
    <property type="component" value="Unassembled WGS sequence"/>
</dbReference>
<comment type="similarity">
    <text evidence="2 8">Belongs to the BioY family.</text>
</comment>
<evidence type="ECO:0000256" key="6">
    <source>
        <dbReference type="ARBA" id="ARBA00022989"/>
    </source>
</evidence>
<feature type="transmembrane region" description="Helical" evidence="9">
    <location>
        <begin position="110"/>
        <end position="131"/>
    </location>
</feature>
<keyword evidence="4 8" id="KW-1003">Cell membrane</keyword>
<evidence type="ECO:0000313" key="10">
    <source>
        <dbReference type="EMBL" id="SHO62794.1"/>
    </source>
</evidence>
<dbReference type="Pfam" id="PF02632">
    <property type="entry name" value="BioY"/>
    <property type="match status" value="1"/>
</dbReference>
<dbReference type="PIRSF" id="PIRSF016661">
    <property type="entry name" value="BioY"/>
    <property type="match status" value="1"/>
</dbReference>
<keyword evidence="11" id="KW-1185">Reference proteome</keyword>
<feature type="transmembrane region" description="Helical" evidence="9">
    <location>
        <begin position="53"/>
        <end position="72"/>
    </location>
</feature>
<evidence type="ECO:0000256" key="7">
    <source>
        <dbReference type="ARBA" id="ARBA00023136"/>
    </source>
</evidence>
<keyword evidence="3 8" id="KW-0813">Transport</keyword>
<feature type="transmembrane region" description="Helical" evidence="9">
    <location>
        <begin position="78"/>
        <end position="103"/>
    </location>
</feature>
<dbReference type="AlphaFoldDB" id="A0A1M7ZD51"/>
<keyword evidence="6 9" id="KW-1133">Transmembrane helix</keyword>
<keyword evidence="5 9" id="KW-0812">Transmembrane</keyword>
<evidence type="ECO:0000256" key="3">
    <source>
        <dbReference type="ARBA" id="ARBA00022448"/>
    </source>
</evidence>
<evidence type="ECO:0000256" key="8">
    <source>
        <dbReference type="PIRNR" id="PIRNR016661"/>
    </source>
</evidence>
<dbReference type="EMBL" id="FRXO01000002">
    <property type="protein sequence ID" value="SHO62794.1"/>
    <property type="molecule type" value="Genomic_DNA"/>
</dbReference>